<feature type="region of interest" description="Disordered" evidence="1">
    <location>
        <begin position="83"/>
        <end position="103"/>
    </location>
</feature>
<accession>A0AAE0YZM8</accession>
<organism evidence="2 3">
    <name type="scientific">Elysia crispata</name>
    <name type="common">lettuce slug</name>
    <dbReference type="NCBI Taxonomy" id="231223"/>
    <lineage>
        <taxon>Eukaryota</taxon>
        <taxon>Metazoa</taxon>
        <taxon>Spiralia</taxon>
        <taxon>Lophotrochozoa</taxon>
        <taxon>Mollusca</taxon>
        <taxon>Gastropoda</taxon>
        <taxon>Heterobranchia</taxon>
        <taxon>Euthyneura</taxon>
        <taxon>Panpulmonata</taxon>
        <taxon>Sacoglossa</taxon>
        <taxon>Placobranchoidea</taxon>
        <taxon>Plakobranchidae</taxon>
        <taxon>Elysia</taxon>
    </lineage>
</organism>
<evidence type="ECO:0000313" key="2">
    <source>
        <dbReference type="EMBL" id="KAK3760053.1"/>
    </source>
</evidence>
<name>A0AAE0YZM8_9GAST</name>
<proteinExistence type="predicted"/>
<evidence type="ECO:0000256" key="1">
    <source>
        <dbReference type="SAM" id="MobiDB-lite"/>
    </source>
</evidence>
<protein>
    <submittedName>
        <fullName evidence="2">Uncharacterized protein</fullName>
    </submittedName>
</protein>
<dbReference type="Proteomes" id="UP001283361">
    <property type="component" value="Unassembled WGS sequence"/>
</dbReference>
<evidence type="ECO:0000313" key="3">
    <source>
        <dbReference type="Proteomes" id="UP001283361"/>
    </source>
</evidence>
<sequence length="103" mass="11523">MLRMGIFFICKCAVCIDPDKDVKKREKTSRISAVKVRYGCESWSTEVPESSVSRAGDELSSYSIRLLVVGLWRGQSVGIKSIKMSRANNKTHRDKGKPSESLV</sequence>
<dbReference type="AlphaFoldDB" id="A0AAE0YZM8"/>
<gene>
    <name evidence="2" type="ORF">RRG08_064724</name>
</gene>
<comment type="caution">
    <text evidence="2">The sequence shown here is derived from an EMBL/GenBank/DDBJ whole genome shotgun (WGS) entry which is preliminary data.</text>
</comment>
<dbReference type="EMBL" id="JAWDGP010005047">
    <property type="protein sequence ID" value="KAK3760053.1"/>
    <property type="molecule type" value="Genomic_DNA"/>
</dbReference>
<keyword evidence="3" id="KW-1185">Reference proteome</keyword>
<reference evidence="2" key="1">
    <citation type="journal article" date="2023" name="G3 (Bethesda)">
        <title>A reference genome for the long-term kleptoplast-retaining sea slug Elysia crispata morphotype clarki.</title>
        <authorList>
            <person name="Eastman K.E."/>
            <person name="Pendleton A.L."/>
            <person name="Shaikh M.A."/>
            <person name="Suttiyut T."/>
            <person name="Ogas R."/>
            <person name="Tomko P."/>
            <person name="Gavelis G."/>
            <person name="Widhalm J.R."/>
            <person name="Wisecaver J.H."/>
        </authorList>
    </citation>
    <scope>NUCLEOTIDE SEQUENCE</scope>
    <source>
        <strain evidence="2">ECLA1</strain>
    </source>
</reference>